<name>A0ABQ2Y009_9BURK</name>
<evidence type="ECO:0000313" key="1">
    <source>
        <dbReference type="EMBL" id="GGX47624.1"/>
    </source>
</evidence>
<dbReference type="Proteomes" id="UP000653343">
    <property type="component" value="Unassembled WGS sequence"/>
</dbReference>
<organism evidence="1 2">
    <name type="scientific">Undibacterium squillarum</name>
    <dbReference type="NCBI Taxonomy" id="1131567"/>
    <lineage>
        <taxon>Bacteria</taxon>
        <taxon>Pseudomonadati</taxon>
        <taxon>Pseudomonadota</taxon>
        <taxon>Betaproteobacteria</taxon>
        <taxon>Burkholderiales</taxon>
        <taxon>Oxalobacteraceae</taxon>
        <taxon>Undibacterium</taxon>
    </lineage>
</organism>
<comment type="caution">
    <text evidence="1">The sequence shown here is derived from an EMBL/GenBank/DDBJ whole genome shotgun (WGS) entry which is preliminary data.</text>
</comment>
<reference evidence="2" key="1">
    <citation type="journal article" date="2019" name="Int. J. Syst. Evol. Microbiol.">
        <title>The Global Catalogue of Microorganisms (GCM) 10K type strain sequencing project: providing services to taxonomists for standard genome sequencing and annotation.</title>
        <authorList>
            <consortium name="The Broad Institute Genomics Platform"/>
            <consortium name="The Broad Institute Genome Sequencing Center for Infectious Disease"/>
            <person name="Wu L."/>
            <person name="Ma J."/>
        </authorList>
    </citation>
    <scope>NUCLEOTIDE SEQUENCE [LARGE SCALE GENOMIC DNA]</scope>
    <source>
        <strain evidence="2">KCTC 23917</strain>
    </source>
</reference>
<proteinExistence type="predicted"/>
<protein>
    <submittedName>
        <fullName evidence="1">Uncharacterized protein</fullName>
    </submittedName>
</protein>
<accession>A0ABQ2Y009</accession>
<dbReference type="EMBL" id="BMYU01000007">
    <property type="protein sequence ID" value="GGX47624.1"/>
    <property type="molecule type" value="Genomic_DNA"/>
</dbReference>
<gene>
    <name evidence="1" type="ORF">GCM10010946_27640</name>
</gene>
<evidence type="ECO:0000313" key="2">
    <source>
        <dbReference type="Proteomes" id="UP000653343"/>
    </source>
</evidence>
<sequence>MIAVRGHFYQILNNRFHSVLNEVIRKALGGHHLQTALSWILDNYSATDLLFKIKESENS</sequence>
<keyword evidence="2" id="KW-1185">Reference proteome</keyword>